<dbReference type="Proteomes" id="UP001303046">
    <property type="component" value="Unassembled WGS sequence"/>
</dbReference>
<evidence type="ECO:0000313" key="2">
    <source>
        <dbReference type="Proteomes" id="UP001303046"/>
    </source>
</evidence>
<dbReference type="EMBL" id="JAVFWL010000004">
    <property type="protein sequence ID" value="KAK6751974.1"/>
    <property type="molecule type" value="Genomic_DNA"/>
</dbReference>
<name>A0ABR1DNF8_NECAM</name>
<keyword evidence="2" id="KW-1185">Reference proteome</keyword>
<comment type="caution">
    <text evidence="1">The sequence shown here is derived from an EMBL/GenBank/DDBJ whole genome shotgun (WGS) entry which is preliminary data.</text>
</comment>
<accession>A0ABR1DNF8</accession>
<gene>
    <name evidence="1" type="primary">Necator_chrIV.g16708</name>
    <name evidence="1" type="ORF">RB195_003411</name>
</gene>
<organism evidence="1 2">
    <name type="scientific">Necator americanus</name>
    <name type="common">Human hookworm</name>
    <dbReference type="NCBI Taxonomy" id="51031"/>
    <lineage>
        <taxon>Eukaryota</taxon>
        <taxon>Metazoa</taxon>
        <taxon>Ecdysozoa</taxon>
        <taxon>Nematoda</taxon>
        <taxon>Chromadorea</taxon>
        <taxon>Rhabditida</taxon>
        <taxon>Rhabditina</taxon>
        <taxon>Rhabditomorpha</taxon>
        <taxon>Strongyloidea</taxon>
        <taxon>Ancylostomatidae</taxon>
        <taxon>Bunostominae</taxon>
        <taxon>Necator</taxon>
    </lineage>
</organism>
<reference evidence="1 2" key="1">
    <citation type="submission" date="2023-08" db="EMBL/GenBank/DDBJ databases">
        <title>A Necator americanus chromosomal reference genome.</title>
        <authorList>
            <person name="Ilik V."/>
            <person name="Petrzelkova K.J."/>
            <person name="Pardy F."/>
            <person name="Fuh T."/>
            <person name="Niatou-Singa F.S."/>
            <person name="Gouil Q."/>
            <person name="Baker L."/>
            <person name="Ritchie M.E."/>
            <person name="Jex A.R."/>
            <person name="Gazzola D."/>
            <person name="Li H."/>
            <person name="Toshio Fujiwara R."/>
            <person name="Zhan B."/>
            <person name="Aroian R.V."/>
            <person name="Pafco B."/>
            <person name="Schwarz E.M."/>
        </authorList>
    </citation>
    <scope>NUCLEOTIDE SEQUENCE [LARGE SCALE GENOMIC DNA]</scope>
    <source>
        <strain evidence="1 2">Aroian</strain>
        <tissue evidence="1">Whole animal</tissue>
    </source>
</reference>
<evidence type="ECO:0000313" key="1">
    <source>
        <dbReference type="EMBL" id="KAK6751974.1"/>
    </source>
</evidence>
<protein>
    <submittedName>
        <fullName evidence="1">Uncharacterized protein</fullName>
    </submittedName>
</protein>
<proteinExistence type="predicted"/>
<sequence length="310" mass="34030">MIVSVAASVRVHPAPSPEYPTLVFAWSALKCVDMSRAKKSVLECNDRISLQGSPLSPWSSAEKQSLHEMLMERAIKVGPGSYRLLAPKIPSSLALAVSRILKPTTSGDSSGQEPEEPGSLAADIASFKRASLCEKRAVKKRVYFPNYPPEGAPSKKTIRIVKADPGKYHGATHVSLDKSVPDPKSSETIVVDGDDQSEILMEPEIDVDGYEEVAAVEEYDDESGTLTSPYLVVEDRDVISATTFRELKGENTYLKEQLHASVLRVKQLEALLLERNTHVKNLVSENLQLSIKCRKLMNALGEEETREALA</sequence>